<reference evidence="2 3" key="1">
    <citation type="submission" date="2019-10" db="EMBL/GenBank/DDBJ databases">
        <title>Whole genome shotgun sequence of Acrocarpospora pleiomorpha NBRC 16267.</title>
        <authorList>
            <person name="Ichikawa N."/>
            <person name="Kimura A."/>
            <person name="Kitahashi Y."/>
            <person name="Komaki H."/>
            <person name="Oguchi A."/>
        </authorList>
    </citation>
    <scope>NUCLEOTIDE SEQUENCE [LARGE SCALE GENOMIC DNA]</scope>
    <source>
        <strain evidence="2 3">NBRC 16267</strain>
    </source>
</reference>
<organism evidence="2 3">
    <name type="scientific">Acrocarpospora pleiomorpha</name>
    <dbReference type="NCBI Taxonomy" id="90975"/>
    <lineage>
        <taxon>Bacteria</taxon>
        <taxon>Bacillati</taxon>
        <taxon>Actinomycetota</taxon>
        <taxon>Actinomycetes</taxon>
        <taxon>Streptosporangiales</taxon>
        <taxon>Streptosporangiaceae</taxon>
        <taxon>Acrocarpospora</taxon>
    </lineage>
</organism>
<dbReference type="Proteomes" id="UP000377595">
    <property type="component" value="Unassembled WGS sequence"/>
</dbReference>
<evidence type="ECO:0000313" key="3">
    <source>
        <dbReference type="Proteomes" id="UP000377595"/>
    </source>
</evidence>
<keyword evidence="3" id="KW-1185">Reference proteome</keyword>
<comment type="caution">
    <text evidence="2">The sequence shown here is derived from an EMBL/GenBank/DDBJ whole genome shotgun (WGS) entry which is preliminary data.</text>
</comment>
<sequence length="95" mass="10448">MQADLTDIVGYVEIAARARDQYGVDIPIETVRSWEKRRAAWDKGGRLQRSAARPSHEPLPDPAIPAVNGSPAWLWSTAIAPWLERTGKVTPSAEA</sequence>
<feature type="region of interest" description="Disordered" evidence="1">
    <location>
        <begin position="43"/>
        <end position="64"/>
    </location>
</feature>
<evidence type="ECO:0000256" key="1">
    <source>
        <dbReference type="SAM" id="MobiDB-lite"/>
    </source>
</evidence>
<dbReference type="RefSeq" id="WP_155343338.1">
    <property type="nucleotide sequence ID" value="NZ_BAAAHM010000017.1"/>
</dbReference>
<proteinExistence type="predicted"/>
<dbReference type="EMBL" id="BLAF01000006">
    <property type="protein sequence ID" value="GES18197.1"/>
    <property type="molecule type" value="Genomic_DNA"/>
</dbReference>
<dbReference type="AlphaFoldDB" id="A0A5M3X8Z1"/>
<protein>
    <submittedName>
        <fullName evidence="2">Uncharacterized protein</fullName>
    </submittedName>
</protein>
<evidence type="ECO:0000313" key="2">
    <source>
        <dbReference type="EMBL" id="GES18197.1"/>
    </source>
</evidence>
<accession>A0A5M3X8Z1</accession>
<gene>
    <name evidence="2" type="ORF">Aple_010920</name>
</gene>
<name>A0A5M3X8Z1_9ACTN</name>
<dbReference type="OrthoDB" id="3537657at2"/>